<feature type="chain" id="PRO_5019284796" description="Bacterial Ig domain-containing protein" evidence="1">
    <location>
        <begin position="25"/>
        <end position="716"/>
    </location>
</feature>
<gene>
    <name evidence="3" type="ORF">D5F11_011700</name>
</gene>
<dbReference type="Gene3D" id="2.60.40.10">
    <property type="entry name" value="Immunoglobulins"/>
    <property type="match status" value="3"/>
</dbReference>
<comment type="caution">
    <text evidence="3">The sequence shown here is derived from an EMBL/GenBank/DDBJ whole genome shotgun (WGS) entry which is preliminary data.</text>
</comment>
<name>A0A429X7W8_SIMTE</name>
<reference evidence="3 4" key="1">
    <citation type="submission" date="2018-12" db="EMBL/GenBank/DDBJ databases">
        <authorList>
            <person name="Sun L."/>
            <person name="Chen Z."/>
        </authorList>
    </citation>
    <scope>NUCLEOTIDE SEQUENCE [LARGE SCALE GENOMIC DNA]</scope>
    <source>
        <strain evidence="3 4">LMG 29736</strain>
    </source>
</reference>
<feature type="domain" description="Bacterial Ig" evidence="2">
    <location>
        <begin position="468"/>
        <end position="548"/>
    </location>
</feature>
<accession>A0A429X7W8</accession>
<keyword evidence="1" id="KW-0732">Signal</keyword>
<dbReference type="Pfam" id="PF17936">
    <property type="entry name" value="Big_6"/>
    <property type="match status" value="3"/>
</dbReference>
<dbReference type="InterPro" id="IPR041498">
    <property type="entry name" value="Big_6"/>
</dbReference>
<dbReference type="Pfam" id="PF10460">
    <property type="entry name" value="Peptidase_M30"/>
    <property type="match status" value="1"/>
</dbReference>
<dbReference type="InterPro" id="IPR013783">
    <property type="entry name" value="Ig-like_fold"/>
</dbReference>
<dbReference type="InterPro" id="IPR019501">
    <property type="entry name" value="Peptidase_M30_hyicolysin"/>
</dbReference>
<evidence type="ECO:0000256" key="1">
    <source>
        <dbReference type="SAM" id="SignalP"/>
    </source>
</evidence>
<dbReference type="AlphaFoldDB" id="A0A429X7W8"/>
<dbReference type="Proteomes" id="UP000287296">
    <property type="component" value="Unassembled WGS sequence"/>
</dbReference>
<evidence type="ECO:0000259" key="2">
    <source>
        <dbReference type="Pfam" id="PF17936"/>
    </source>
</evidence>
<dbReference type="NCBIfam" id="NF033510">
    <property type="entry name" value="Ca_tandemer"/>
    <property type="match status" value="3"/>
</dbReference>
<dbReference type="EMBL" id="QYTW02000010">
    <property type="protein sequence ID" value="RST59489.1"/>
    <property type="molecule type" value="Genomic_DNA"/>
</dbReference>
<dbReference type="RefSeq" id="WP_120115538.1">
    <property type="nucleotide sequence ID" value="NZ_QYTW02000010.1"/>
</dbReference>
<sequence>MRHIKRTLICILIILLSMPVSVFAENEIEIDSNPRMQVSPQTGEPAANVLNQPAKNYMLISNESVNPNSKQSTGTPVINNEKYQLEKNLRPEAFRMDVNLPFDTEKHEDRKLHGRSLMYKTLNKVGTKRNFNVFDFDKFIEYKIQAQLLYIGEKANVWGYDKNFTKEDAKKLGDEFDENIYPTITEDFGNESDVDGDGKINVLCYDIKDGFEYNGGYIAGYFYSRDLYDVPGSNKSEIFYIDTYPTMGMESEKDVTAAYSTLAHEFQHMVNFNQNVLVEGGEEMEPWLDEGLAMAAEQIYTGSVLKDRIDYYNSSYSVTNGHSLLYWDDYGDVLANYSLSYLFMQYVKVQSKQGDAIFKEIISDPSNSYKAVEKAAKKYMDPKLTFGKLMTNFRAALLLKEKSGKYGFNSEPGFNTIRPRIYKGSTANLRGGGAVVKEATGNETIPTSKGKNIKYTFFGPGEPRDHTAPAKPVVQKVSDRDTVVKGSAEAGATVYVKAGTVNLGKSVSDSQKSFSVTIKKQKAGTKLEVYAVDKAGNKSDAATVTVIDKTPPAMPTVSKVSNRDLKVTGKAEAGSKVTVKAGGKVIGSATADKAGKYVVNLKAKRKAGTALYVKATDKAGNASKERKVIVVDKIPPKVPEVNKVTNKTTTVKGKSEKEATVYVKSGKKVLGTAVVNNKGNFSVKIKKQKAGTVLNIYAKDKAGNTGKAAKVTVKKA</sequence>
<feature type="domain" description="Bacterial Ig" evidence="2">
    <location>
        <begin position="636"/>
        <end position="714"/>
    </location>
</feature>
<proteinExistence type="predicted"/>
<evidence type="ECO:0000313" key="4">
    <source>
        <dbReference type="Proteomes" id="UP000287296"/>
    </source>
</evidence>
<feature type="domain" description="Bacterial Ig" evidence="2">
    <location>
        <begin position="552"/>
        <end position="632"/>
    </location>
</feature>
<organism evidence="3 4">
    <name type="scientific">Siminovitchia terrae</name>
    <name type="common">Bacillus terrae</name>
    <dbReference type="NCBI Taxonomy" id="1914933"/>
    <lineage>
        <taxon>Bacteria</taxon>
        <taxon>Bacillati</taxon>
        <taxon>Bacillota</taxon>
        <taxon>Bacilli</taxon>
        <taxon>Bacillales</taxon>
        <taxon>Bacillaceae</taxon>
        <taxon>Siminovitchia</taxon>
    </lineage>
</organism>
<protein>
    <recommendedName>
        <fullName evidence="2">Bacterial Ig domain-containing protein</fullName>
    </recommendedName>
</protein>
<feature type="signal peptide" evidence="1">
    <location>
        <begin position="1"/>
        <end position="24"/>
    </location>
</feature>
<dbReference type="OrthoDB" id="1495777at2"/>
<evidence type="ECO:0000313" key="3">
    <source>
        <dbReference type="EMBL" id="RST59489.1"/>
    </source>
</evidence>